<dbReference type="EMBL" id="JACGWO010000005">
    <property type="protein sequence ID" value="KAK4426853.1"/>
    <property type="molecule type" value="Genomic_DNA"/>
</dbReference>
<dbReference type="Proteomes" id="UP001293254">
    <property type="component" value="Unassembled WGS sequence"/>
</dbReference>
<dbReference type="PANTHER" id="PTHR31286">
    <property type="entry name" value="GLYCINE-RICH CELL WALL STRUCTURAL PROTEIN 1.8-LIKE"/>
    <property type="match status" value="1"/>
</dbReference>
<protein>
    <recommendedName>
        <fullName evidence="1">DUF4283 domain-containing protein</fullName>
    </recommendedName>
</protein>
<reference evidence="2" key="1">
    <citation type="submission" date="2020-06" db="EMBL/GenBank/DDBJ databases">
        <authorList>
            <person name="Li T."/>
            <person name="Hu X."/>
            <person name="Zhang T."/>
            <person name="Song X."/>
            <person name="Zhang H."/>
            <person name="Dai N."/>
            <person name="Sheng W."/>
            <person name="Hou X."/>
            <person name="Wei L."/>
        </authorList>
    </citation>
    <scope>NUCLEOTIDE SEQUENCE</scope>
    <source>
        <strain evidence="2">3651</strain>
        <tissue evidence="2">Leaf</tissue>
    </source>
</reference>
<dbReference type="InterPro" id="IPR040256">
    <property type="entry name" value="At4g02000-like"/>
</dbReference>
<name>A0AAE1YC37_9LAMI</name>
<feature type="domain" description="DUF4283" evidence="1">
    <location>
        <begin position="5"/>
        <end position="85"/>
    </location>
</feature>
<gene>
    <name evidence="2" type="ORF">Salat_1454100</name>
</gene>
<evidence type="ECO:0000313" key="2">
    <source>
        <dbReference type="EMBL" id="KAK4426853.1"/>
    </source>
</evidence>
<organism evidence="2 3">
    <name type="scientific">Sesamum alatum</name>
    <dbReference type="NCBI Taxonomy" id="300844"/>
    <lineage>
        <taxon>Eukaryota</taxon>
        <taxon>Viridiplantae</taxon>
        <taxon>Streptophyta</taxon>
        <taxon>Embryophyta</taxon>
        <taxon>Tracheophyta</taxon>
        <taxon>Spermatophyta</taxon>
        <taxon>Magnoliopsida</taxon>
        <taxon>eudicotyledons</taxon>
        <taxon>Gunneridae</taxon>
        <taxon>Pentapetalae</taxon>
        <taxon>asterids</taxon>
        <taxon>lamiids</taxon>
        <taxon>Lamiales</taxon>
        <taxon>Pedaliaceae</taxon>
        <taxon>Sesamum</taxon>
    </lineage>
</organism>
<proteinExistence type="predicted"/>
<dbReference type="InterPro" id="IPR025558">
    <property type="entry name" value="DUF4283"/>
</dbReference>
<dbReference type="PANTHER" id="PTHR31286:SF99">
    <property type="entry name" value="DUF4283 DOMAIN-CONTAINING PROTEIN"/>
    <property type="match status" value="1"/>
</dbReference>
<evidence type="ECO:0000313" key="3">
    <source>
        <dbReference type="Proteomes" id="UP001293254"/>
    </source>
</evidence>
<dbReference type="Pfam" id="PF14111">
    <property type="entry name" value="DUF4283"/>
    <property type="match status" value="1"/>
</dbReference>
<accession>A0AAE1YC37</accession>
<sequence length="196" mass="22885">MQSPWRKTMIVQLADRFPFTPNSEQHLARLWKTSGTLQSVYIGKGHYLIKFQSADDYFVALVGGPWILFNSYILIQQWRPKFIPSDKPPKRFCIWIRLPKLPTEYYELDALFQIRKKYGRPIKVDSHTHLKAKGCFARICVEINTSQPLPQAIVVDNFLQPIAYEFQMAFCIKCGIIGQWVLTAFPNRMRLTLTTQ</sequence>
<reference evidence="2" key="2">
    <citation type="journal article" date="2024" name="Plant">
        <title>Genomic evolution and insights into agronomic trait innovations of Sesamum species.</title>
        <authorList>
            <person name="Miao H."/>
            <person name="Wang L."/>
            <person name="Qu L."/>
            <person name="Liu H."/>
            <person name="Sun Y."/>
            <person name="Le M."/>
            <person name="Wang Q."/>
            <person name="Wei S."/>
            <person name="Zheng Y."/>
            <person name="Lin W."/>
            <person name="Duan Y."/>
            <person name="Cao H."/>
            <person name="Xiong S."/>
            <person name="Wang X."/>
            <person name="Wei L."/>
            <person name="Li C."/>
            <person name="Ma Q."/>
            <person name="Ju M."/>
            <person name="Zhao R."/>
            <person name="Li G."/>
            <person name="Mu C."/>
            <person name="Tian Q."/>
            <person name="Mei H."/>
            <person name="Zhang T."/>
            <person name="Gao T."/>
            <person name="Zhang H."/>
        </authorList>
    </citation>
    <scope>NUCLEOTIDE SEQUENCE</scope>
    <source>
        <strain evidence="2">3651</strain>
    </source>
</reference>
<keyword evidence="3" id="KW-1185">Reference proteome</keyword>
<dbReference type="AlphaFoldDB" id="A0AAE1YC37"/>
<evidence type="ECO:0000259" key="1">
    <source>
        <dbReference type="Pfam" id="PF14111"/>
    </source>
</evidence>
<comment type="caution">
    <text evidence="2">The sequence shown here is derived from an EMBL/GenBank/DDBJ whole genome shotgun (WGS) entry which is preliminary data.</text>
</comment>